<sequence>MGATAEENIQNPSRTERQYSLNGGDYAIPYYGPILELPSFSYNTETRAPNYFNRPFFTAAPGMNGNGKILYQIVSIISILRTASSGERTFQTLLNLISGKPLCPACPSCPTCPVVPAACPGTTTAADPILMTINGATACTDAATGANNFGTGGCTRVTAAPTGVFTVSFTGGANAAGPYPTAFIGIVATCPNTKITVKCGTFTTAVVTTQTKAITTGGSATEAGSAMITVGRGTQAIDSVSCTWTASV</sequence>
<keyword evidence="2" id="KW-1185">Reference proteome</keyword>
<proteinExistence type="predicted"/>
<dbReference type="HOGENOM" id="CLU_1112291_0_0_1"/>
<organism evidence="1 2">
    <name type="scientific">Daphnia pulex</name>
    <name type="common">Water flea</name>
    <dbReference type="NCBI Taxonomy" id="6669"/>
    <lineage>
        <taxon>Eukaryota</taxon>
        <taxon>Metazoa</taxon>
        <taxon>Ecdysozoa</taxon>
        <taxon>Arthropoda</taxon>
        <taxon>Crustacea</taxon>
        <taxon>Branchiopoda</taxon>
        <taxon>Diplostraca</taxon>
        <taxon>Cladocera</taxon>
        <taxon>Anomopoda</taxon>
        <taxon>Daphniidae</taxon>
        <taxon>Daphnia</taxon>
    </lineage>
</organism>
<dbReference type="KEGG" id="dpx:DAPPUDRAFT_307998"/>
<evidence type="ECO:0000313" key="1">
    <source>
        <dbReference type="EMBL" id="EFX72888.1"/>
    </source>
</evidence>
<protein>
    <submittedName>
        <fullName evidence="1">Uncharacterized protein</fullName>
    </submittedName>
</protein>
<dbReference type="PhylomeDB" id="E9H5M2"/>
<gene>
    <name evidence="1" type="ORF">DAPPUDRAFT_307998</name>
</gene>
<accession>E9H5M2</accession>
<dbReference type="EMBL" id="GL732594">
    <property type="protein sequence ID" value="EFX72888.1"/>
    <property type="molecule type" value="Genomic_DNA"/>
</dbReference>
<name>E9H5M2_DAPPU</name>
<dbReference type="AlphaFoldDB" id="E9H5M2"/>
<dbReference type="Proteomes" id="UP000000305">
    <property type="component" value="Unassembled WGS sequence"/>
</dbReference>
<reference evidence="1 2" key="1">
    <citation type="journal article" date="2011" name="Science">
        <title>The ecoresponsive genome of Daphnia pulex.</title>
        <authorList>
            <person name="Colbourne J.K."/>
            <person name="Pfrender M.E."/>
            <person name="Gilbert D."/>
            <person name="Thomas W.K."/>
            <person name="Tucker A."/>
            <person name="Oakley T.H."/>
            <person name="Tokishita S."/>
            <person name="Aerts A."/>
            <person name="Arnold G.J."/>
            <person name="Basu M.K."/>
            <person name="Bauer D.J."/>
            <person name="Caceres C.E."/>
            <person name="Carmel L."/>
            <person name="Casola C."/>
            <person name="Choi J.H."/>
            <person name="Detter J.C."/>
            <person name="Dong Q."/>
            <person name="Dusheyko S."/>
            <person name="Eads B.D."/>
            <person name="Frohlich T."/>
            <person name="Geiler-Samerotte K.A."/>
            <person name="Gerlach D."/>
            <person name="Hatcher P."/>
            <person name="Jogdeo S."/>
            <person name="Krijgsveld J."/>
            <person name="Kriventseva E.V."/>
            <person name="Kultz D."/>
            <person name="Laforsch C."/>
            <person name="Lindquist E."/>
            <person name="Lopez J."/>
            <person name="Manak J.R."/>
            <person name="Muller J."/>
            <person name="Pangilinan J."/>
            <person name="Patwardhan R.P."/>
            <person name="Pitluck S."/>
            <person name="Pritham E.J."/>
            <person name="Rechtsteiner A."/>
            <person name="Rho M."/>
            <person name="Rogozin I.B."/>
            <person name="Sakarya O."/>
            <person name="Salamov A."/>
            <person name="Schaack S."/>
            <person name="Shapiro H."/>
            <person name="Shiga Y."/>
            <person name="Skalitzky C."/>
            <person name="Smith Z."/>
            <person name="Souvorov A."/>
            <person name="Sung W."/>
            <person name="Tang Z."/>
            <person name="Tsuchiya D."/>
            <person name="Tu H."/>
            <person name="Vos H."/>
            <person name="Wang M."/>
            <person name="Wolf Y.I."/>
            <person name="Yamagata H."/>
            <person name="Yamada T."/>
            <person name="Ye Y."/>
            <person name="Shaw J.R."/>
            <person name="Andrews J."/>
            <person name="Crease T.J."/>
            <person name="Tang H."/>
            <person name="Lucas S.M."/>
            <person name="Robertson H.M."/>
            <person name="Bork P."/>
            <person name="Koonin E.V."/>
            <person name="Zdobnov E.M."/>
            <person name="Grigoriev I.V."/>
            <person name="Lynch M."/>
            <person name="Boore J.L."/>
        </authorList>
    </citation>
    <scope>NUCLEOTIDE SEQUENCE [LARGE SCALE GENOMIC DNA]</scope>
</reference>
<evidence type="ECO:0000313" key="2">
    <source>
        <dbReference type="Proteomes" id="UP000000305"/>
    </source>
</evidence>
<dbReference type="InParanoid" id="E9H5M2"/>